<comment type="caution">
    <text evidence="1">The sequence shown here is derived from an EMBL/GenBank/DDBJ whole genome shotgun (WGS) entry which is preliminary data.</text>
</comment>
<accession>A0ABT2PT77</accession>
<name>A0ABT2PT77_9BURK</name>
<protein>
    <submittedName>
        <fullName evidence="1">Uncharacterized protein</fullName>
    </submittedName>
</protein>
<dbReference type="EMBL" id="JAODYH010000008">
    <property type="protein sequence ID" value="MCT9812422.1"/>
    <property type="molecule type" value="Genomic_DNA"/>
</dbReference>
<proteinExistence type="predicted"/>
<keyword evidence="2" id="KW-1185">Reference proteome</keyword>
<evidence type="ECO:0000313" key="2">
    <source>
        <dbReference type="Proteomes" id="UP001525968"/>
    </source>
</evidence>
<organism evidence="1 2">
    <name type="scientific">Acidovorax bellezanensis</name>
    <dbReference type="NCBI Taxonomy" id="2976702"/>
    <lineage>
        <taxon>Bacteria</taxon>
        <taxon>Pseudomonadati</taxon>
        <taxon>Pseudomonadota</taxon>
        <taxon>Betaproteobacteria</taxon>
        <taxon>Burkholderiales</taxon>
        <taxon>Comamonadaceae</taxon>
        <taxon>Acidovorax</taxon>
    </lineage>
</organism>
<dbReference type="Proteomes" id="UP001525968">
    <property type="component" value="Unassembled WGS sequence"/>
</dbReference>
<evidence type="ECO:0000313" key="1">
    <source>
        <dbReference type="EMBL" id="MCT9812422.1"/>
    </source>
</evidence>
<sequence>MSAAANWSYTAKATFWAFMGRDDWTNANTYGSPVVIDCDYSAESVRMTDAKGVEFTTRQIIYTERADIKQGDFILIGESADASPITAGAFEVRAITRDADTFDRVADDYKLLT</sequence>
<dbReference type="RefSeq" id="WP_261501669.1">
    <property type="nucleotide sequence ID" value="NZ_JAODYH010000008.1"/>
</dbReference>
<gene>
    <name evidence="1" type="ORF">N0K08_17400</name>
</gene>
<reference evidence="1 2" key="1">
    <citation type="submission" date="2022-09" db="EMBL/GenBank/DDBJ databases">
        <title>Draft genome of isolate Be4.</title>
        <authorList>
            <person name="Sanchez-Castro I."/>
            <person name="Martinez-Rodriguez P."/>
            <person name="Descostes M."/>
            <person name="Merroun M."/>
        </authorList>
    </citation>
    <scope>NUCLEOTIDE SEQUENCE [LARGE SCALE GENOMIC DNA]</scope>
    <source>
        <strain evidence="1 2">Be4</strain>
    </source>
</reference>